<dbReference type="GO" id="GO:0003964">
    <property type="term" value="F:RNA-directed DNA polymerase activity"/>
    <property type="evidence" value="ECO:0007669"/>
    <property type="project" value="UniProtKB-KW"/>
</dbReference>
<sequence length="395" mass="44348">MAKPVPLERLRRRRKLVTCPACGKTAETIRIRERYRTIDIVMLIYASILLFPLYEHFRGPGGAWVAQYCSSCGIRLVVYISLPRRHYIHATDASVQDLPTDEVHAPQCADRGQQRLGRSEGRTVPYSASPLGPPEPIDEAAIVNYTRRYQHLQSTTTLQVGLDASNGLPNAVWDVAGRQRLYRIERRNSYDPDGAFHARFLWKDKHTVAELLPSRQWAFSNANISVFGTRSGRCVGAGQLAQQSWDTVLFLPRNPSSASEAPHGKDAAYRMHNCRIGHDRQVFSRLCPQFFVPAPRGSTLLWTVRRIVTADEAKAKPTPLLVLLDGYDRLVAANDGAWTTKENSGAQRPRNMLRIYAPADDDLVDAVVVSYAVLCAQLLRRIQWNDISSDETSPS</sequence>
<gene>
    <name evidence="2" type="ORF">O9K51_08723</name>
</gene>
<evidence type="ECO:0000256" key="1">
    <source>
        <dbReference type="SAM" id="MobiDB-lite"/>
    </source>
</evidence>
<dbReference type="EMBL" id="JAQHRD010000008">
    <property type="protein sequence ID" value="KAJ6438134.1"/>
    <property type="molecule type" value="Genomic_DNA"/>
</dbReference>
<evidence type="ECO:0000313" key="2">
    <source>
        <dbReference type="EMBL" id="KAJ6438134.1"/>
    </source>
</evidence>
<organism evidence="2 3">
    <name type="scientific">Purpureocillium lavendulum</name>
    <dbReference type="NCBI Taxonomy" id="1247861"/>
    <lineage>
        <taxon>Eukaryota</taxon>
        <taxon>Fungi</taxon>
        <taxon>Dikarya</taxon>
        <taxon>Ascomycota</taxon>
        <taxon>Pezizomycotina</taxon>
        <taxon>Sordariomycetes</taxon>
        <taxon>Hypocreomycetidae</taxon>
        <taxon>Hypocreales</taxon>
        <taxon>Ophiocordycipitaceae</taxon>
        <taxon>Purpureocillium</taxon>
    </lineage>
</organism>
<keyword evidence="3" id="KW-1185">Reference proteome</keyword>
<dbReference type="AlphaFoldDB" id="A0AB34FGI0"/>
<keyword evidence="2" id="KW-0695">RNA-directed DNA polymerase</keyword>
<dbReference type="Proteomes" id="UP001163105">
    <property type="component" value="Unassembled WGS sequence"/>
</dbReference>
<comment type="caution">
    <text evidence="2">The sequence shown here is derived from an EMBL/GenBank/DDBJ whole genome shotgun (WGS) entry which is preliminary data.</text>
</comment>
<accession>A0AB34FGI0</accession>
<reference evidence="2" key="1">
    <citation type="submission" date="2023-01" db="EMBL/GenBank/DDBJ databases">
        <title>The growth and conidiation of Purpureocillium lavendulum are regulated by nitrogen source and histone H3K14 acetylation.</title>
        <authorList>
            <person name="Tang P."/>
            <person name="Han J."/>
            <person name="Zhang C."/>
            <person name="Tang P."/>
            <person name="Qi F."/>
            <person name="Zhang K."/>
            <person name="Liang L."/>
        </authorList>
    </citation>
    <scope>NUCLEOTIDE SEQUENCE</scope>
    <source>
        <strain evidence="2">YMF1.00683</strain>
    </source>
</reference>
<keyword evidence="2" id="KW-0808">Transferase</keyword>
<proteinExistence type="predicted"/>
<keyword evidence="2" id="KW-0548">Nucleotidyltransferase</keyword>
<evidence type="ECO:0000313" key="3">
    <source>
        <dbReference type="Proteomes" id="UP001163105"/>
    </source>
</evidence>
<feature type="region of interest" description="Disordered" evidence="1">
    <location>
        <begin position="109"/>
        <end position="130"/>
    </location>
</feature>
<protein>
    <submittedName>
        <fullName evidence="2">Reverse transcriptase</fullName>
    </submittedName>
</protein>
<name>A0AB34FGI0_9HYPO</name>